<name>A0A073CT92_PLAA1</name>
<evidence type="ECO:0000313" key="3">
    <source>
        <dbReference type="EMBL" id="KEI67240.1"/>
    </source>
</evidence>
<dbReference type="PROSITE" id="PS00018">
    <property type="entry name" value="EF_HAND_1"/>
    <property type="match status" value="1"/>
</dbReference>
<dbReference type="InterPro" id="IPR052039">
    <property type="entry name" value="Caspase-related_regulators"/>
</dbReference>
<evidence type="ECO:0000256" key="1">
    <source>
        <dbReference type="SAM" id="Phobius"/>
    </source>
</evidence>
<keyword evidence="1" id="KW-1133">Transmembrane helix</keyword>
<keyword evidence="1" id="KW-0812">Transmembrane</keyword>
<sequence>MSDQQSTSRRAEPIISELELYTEYRSCDRWAIIVGISRYEYHDWNLKYADRDAEELYNLLLTATGGNFKKEFIRKLTNEEATTGNITQALRAFLKKPAREDLVVIYFACHGTPDFERPGNVYLLTHDTDPKDIAGTALPMREIDLSLKENLLAEKVIVLADTCHSAAIGGGIGRRSVVDDSRLINSYLEKVSQARGGIALLTSAEANEVSFEDAKWGGGHGVFTHYLLEGMRGAADHDENGIVTVGELFEYVRENVKRETEHSQHPLIGANVYDRNMPVSILPNANISNTLRDEQVQQNDGFKQKRQPLNFRLQKRQLIGLVLVCFVVGVSMAYIAIISNHNQIINQHPPDTFQKSCVDYEIRIYFAKDRANSENKANKIKELLDDYFKNKVYLLPREDSFFKQYKFPNPEVNPPANEIRYTPINEEGAKCLENLLKDKLPSEQFYPLPIGSASGKYVSIFLRP</sequence>
<gene>
    <name evidence="3" type="ORF">A19Y_2309</name>
</gene>
<dbReference type="PANTHER" id="PTHR22576">
    <property type="entry name" value="MUCOSA ASSOCIATED LYMPHOID TISSUE LYMPHOMA TRANSLOCATION PROTEIN 1/PARACASPASE"/>
    <property type="match status" value="1"/>
</dbReference>
<accession>A0A073CT92</accession>
<dbReference type="RefSeq" id="WP_042154283.1">
    <property type="nucleotide sequence ID" value="NZ_CM002803.1"/>
</dbReference>
<protein>
    <recommendedName>
        <fullName evidence="2">Peptidase C14 caspase domain-containing protein</fullName>
    </recommendedName>
</protein>
<organism evidence="3 4">
    <name type="scientific">Planktothrix agardhii (strain NIVA-CYA 126/8)</name>
    <dbReference type="NCBI Taxonomy" id="388467"/>
    <lineage>
        <taxon>Bacteria</taxon>
        <taxon>Bacillati</taxon>
        <taxon>Cyanobacteriota</taxon>
        <taxon>Cyanophyceae</taxon>
        <taxon>Oscillatoriophycideae</taxon>
        <taxon>Oscillatoriales</taxon>
        <taxon>Microcoleaceae</taxon>
        <taxon>Planktothrix</taxon>
    </lineage>
</organism>
<dbReference type="STRING" id="388467.A19Y_2309"/>
<dbReference type="Proteomes" id="UP000027395">
    <property type="component" value="Chromosome"/>
</dbReference>
<feature type="domain" description="Peptidase C14 caspase" evidence="2">
    <location>
        <begin position="29"/>
        <end position="270"/>
    </location>
</feature>
<evidence type="ECO:0000313" key="4">
    <source>
        <dbReference type="Proteomes" id="UP000027395"/>
    </source>
</evidence>
<dbReference type="Pfam" id="PF00656">
    <property type="entry name" value="Peptidase_C14"/>
    <property type="match status" value="1"/>
</dbReference>
<feature type="transmembrane region" description="Helical" evidence="1">
    <location>
        <begin position="318"/>
        <end position="337"/>
    </location>
</feature>
<dbReference type="SUPFAM" id="SSF52129">
    <property type="entry name" value="Caspase-like"/>
    <property type="match status" value="1"/>
</dbReference>
<dbReference type="PATRIC" id="fig|388467.6.peg.2257"/>
<dbReference type="GO" id="GO:0004197">
    <property type="term" value="F:cysteine-type endopeptidase activity"/>
    <property type="evidence" value="ECO:0007669"/>
    <property type="project" value="InterPro"/>
</dbReference>
<keyword evidence="4" id="KW-1185">Reference proteome</keyword>
<dbReference type="InterPro" id="IPR011600">
    <property type="entry name" value="Pept_C14_caspase"/>
</dbReference>
<evidence type="ECO:0000259" key="2">
    <source>
        <dbReference type="Pfam" id="PF00656"/>
    </source>
</evidence>
<dbReference type="eggNOG" id="COG4249">
    <property type="taxonomic scope" value="Bacteria"/>
</dbReference>
<reference evidence="3 4" key="1">
    <citation type="journal article" date="2014" name="Appl. Environ. Microbiol.">
        <title>Elucidation of insertion elements encoded on plasmids and in vitro construction of shuttle vectors from the toxic cyanobacterium Planktothrix.</title>
        <authorList>
            <person name="Christiansen G."/>
            <person name="Goesmann A."/>
            <person name="Kurmayer R."/>
        </authorList>
    </citation>
    <scope>NUCLEOTIDE SEQUENCE [LARGE SCALE GENOMIC DNA]</scope>
    <source>
        <strain evidence="3 4">NIVA-CYA 126/8</strain>
    </source>
</reference>
<dbReference type="InterPro" id="IPR018247">
    <property type="entry name" value="EF_Hand_1_Ca_BS"/>
</dbReference>
<dbReference type="HOGENOM" id="CLU_589056_0_0_3"/>
<dbReference type="PANTHER" id="PTHR22576:SF37">
    <property type="entry name" value="MUCOSA-ASSOCIATED LYMPHOID TISSUE LYMPHOMA TRANSLOCATION PROTEIN 1"/>
    <property type="match status" value="1"/>
</dbReference>
<dbReference type="EMBL" id="CM002803">
    <property type="protein sequence ID" value="KEI67240.1"/>
    <property type="molecule type" value="Genomic_DNA"/>
</dbReference>
<dbReference type="GO" id="GO:0006508">
    <property type="term" value="P:proteolysis"/>
    <property type="evidence" value="ECO:0007669"/>
    <property type="project" value="InterPro"/>
</dbReference>
<dbReference type="InterPro" id="IPR029030">
    <property type="entry name" value="Caspase-like_dom_sf"/>
</dbReference>
<proteinExistence type="predicted"/>
<dbReference type="Gene3D" id="3.40.50.1460">
    <property type="match status" value="1"/>
</dbReference>
<keyword evidence="1" id="KW-0472">Membrane</keyword>
<dbReference type="AlphaFoldDB" id="A0A073CT92"/>